<dbReference type="GO" id="GO:0005819">
    <property type="term" value="C:spindle"/>
    <property type="evidence" value="ECO:0007669"/>
    <property type="project" value="UniProtKB-SubCell"/>
</dbReference>
<dbReference type="Proteomes" id="UP000594260">
    <property type="component" value="Unplaced"/>
</dbReference>
<proteinExistence type="predicted"/>
<dbReference type="RefSeq" id="XP_022648787.1">
    <property type="nucleotide sequence ID" value="XM_022793052.1"/>
</dbReference>
<evidence type="ECO:0000256" key="3">
    <source>
        <dbReference type="ARBA" id="ARBA00023212"/>
    </source>
</evidence>
<dbReference type="PANTHER" id="PTHR43941:SF1">
    <property type="entry name" value="STRUCTURAL MAINTENANCE OF CHROMOSOMES PROTEIN 2"/>
    <property type="match status" value="1"/>
</dbReference>
<keyword evidence="2" id="KW-0963">Cytoplasm</keyword>
<feature type="coiled-coil region" evidence="4">
    <location>
        <begin position="955"/>
        <end position="1006"/>
    </location>
</feature>
<feature type="coiled-coil region" evidence="4">
    <location>
        <begin position="336"/>
        <end position="616"/>
    </location>
</feature>
<comment type="subcellular location">
    <subcellularLocation>
        <location evidence="1">Cytoplasm</location>
        <location evidence="1">Cytoskeleton</location>
        <location evidence="1">Spindle</location>
    </subcellularLocation>
</comment>
<reference evidence="6" key="1">
    <citation type="submission" date="2021-01" db="UniProtKB">
        <authorList>
            <consortium name="EnsemblMetazoa"/>
        </authorList>
    </citation>
    <scope>IDENTIFICATION</scope>
</reference>
<protein>
    <recommendedName>
        <fullName evidence="5">Hyaluronan-mediated motility receptor C-terminal domain-containing protein</fullName>
    </recommendedName>
</protein>
<name>A0A7M7J9N9_VARDE</name>
<dbReference type="InterPro" id="IPR031794">
    <property type="entry name" value="HMMR_C"/>
</dbReference>
<dbReference type="GO" id="GO:0000785">
    <property type="term" value="C:chromatin"/>
    <property type="evidence" value="ECO:0007669"/>
    <property type="project" value="TreeGrafter"/>
</dbReference>
<organism evidence="6 7">
    <name type="scientific">Varroa destructor</name>
    <name type="common">Honeybee mite</name>
    <dbReference type="NCBI Taxonomy" id="109461"/>
    <lineage>
        <taxon>Eukaryota</taxon>
        <taxon>Metazoa</taxon>
        <taxon>Ecdysozoa</taxon>
        <taxon>Arthropoda</taxon>
        <taxon>Chelicerata</taxon>
        <taxon>Arachnida</taxon>
        <taxon>Acari</taxon>
        <taxon>Parasitiformes</taxon>
        <taxon>Mesostigmata</taxon>
        <taxon>Gamasina</taxon>
        <taxon>Dermanyssoidea</taxon>
        <taxon>Varroidae</taxon>
        <taxon>Varroa</taxon>
    </lineage>
</organism>
<keyword evidence="4" id="KW-0175">Coiled coil</keyword>
<dbReference type="InParanoid" id="A0A7M7J9N9"/>
<evidence type="ECO:0000313" key="7">
    <source>
        <dbReference type="Proteomes" id="UP000594260"/>
    </source>
</evidence>
<feature type="domain" description="Hyaluronan-mediated motility receptor C-terminal" evidence="5">
    <location>
        <begin position="905"/>
        <end position="995"/>
    </location>
</feature>
<keyword evidence="7" id="KW-1185">Reference proteome</keyword>
<dbReference type="GO" id="GO:0000793">
    <property type="term" value="C:condensed chromosome"/>
    <property type="evidence" value="ECO:0007669"/>
    <property type="project" value="TreeGrafter"/>
</dbReference>
<accession>A0A7M7J9N9</accession>
<dbReference type="RefSeq" id="XP_022648784.1">
    <property type="nucleotide sequence ID" value="XM_022793049.1"/>
</dbReference>
<feature type="coiled-coil region" evidence="4">
    <location>
        <begin position="641"/>
        <end position="717"/>
    </location>
</feature>
<evidence type="ECO:0000256" key="2">
    <source>
        <dbReference type="ARBA" id="ARBA00022490"/>
    </source>
</evidence>
<dbReference type="KEGG" id="vde:111245133"/>
<dbReference type="RefSeq" id="XP_022648788.1">
    <property type="nucleotide sequence ID" value="XM_022793053.1"/>
</dbReference>
<evidence type="ECO:0000259" key="5">
    <source>
        <dbReference type="Pfam" id="PF15908"/>
    </source>
</evidence>
<dbReference type="EnsemblMetazoa" id="XM_022793052">
    <property type="protein sequence ID" value="XP_022648787"/>
    <property type="gene ID" value="LOC111245133"/>
</dbReference>
<keyword evidence="3" id="KW-0206">Cytoskeleton</keyword>
<dbReference type="AlphaFoldDB" id="A0A7M7J9N9"/>
<dbReference type="PANTHER" id="PTHR43941">
    <property type="entry name" value="STRUCTURAL MAINTENANCE OF CHROMOSOMES PROTEIN 2"/>
    <property type="match status" value="1"/>
</dbReference>
<dbReference type="Pfam" id="PF15908">
    <property type="entry name" value="HMMR_C"/>
    <property type="match status" value="1"/>
</dbReference>
<feature type="coiled-coil region" evidence="4">
    <location>
        <begin position="890"/>
        <end position="924"/>
    </location>
</feature>
<evidence type="ECO:0000313" key="6">
    <source>
        <dbReference type="EnsemblMetazoa" id="XP_022648784"/>
    </source>
</evidence>
<evidence type="ECO:0000256" key="4">
    <source>
        <dbReference type="SAM" id="Coils"/>
    </source>
</evidence>
<sequence>MFSKAPRQTLFDTIVITPGPGAYNPKDTKPTTLGNIAFGKQGERFRREDSNLSTCSISTTGSSSSFKRPAVPISRTNKLLDRMRTFEQQIQERDQIISRMRIDRCTSLTRYQTLFDAYKHLRRVSAQSIPAHKLPKDISQDIQKYLQEEKNQTKDESRPSMTEGEIKDTMSTIIVEMEQTEDPRITALEGEKSALEASLAEHQKRVEELEQERERLNHEVQESALEIGHLKGIVRAAEVKDAELRVQLDRANAIVDSLNSSSTNKDDRLFTALTELGETKSQLAALETCYKQQTALSSEIRSKFDNDTTKLKAQIDVKKNQLREVKESLNEMSFKVKETTAALRLSQEERDRLSKELNQTGNDLNKFIQKNNFLEQKTSTADAELKDLRNKCKKRKADICQMEEQLRLAKAKQDQTESQLRVAEQEVIRLQSEVEAQVRSGGECQNDFKRQLRQGQENFERQLDEAMRKYEALTLQKAEVETELRIAANNMHTLERQVQERDVLLEKHQLERASLQQQIREQESDMTSLRHEASEKDNRIEALEFRISDLQATEEKITAEVEKMEAICQEVKELAQNRFNEITQLQEEVGALKNTKSDLEASLESVNYQLAAARERQRAIDQECSQIKLLHLATTAELEQTKGALEKVREETSEIDALREELKSAEEVKAAMSKRVTELEEDNATWGRVKNSLQEQLQKAEKKMSEAQELHDSELCQAKMQCCLFEQQFQKAKETHDEECLQLKLSFEADRKKIEDSTTVRLHELQEKLDREKREAVSAVQHEIERLQNDRQLMLSDCEALKTQLADSNAEIQQSKAEADFFSHKCRELESETGELRESVLMLEEDVAACRQELIYVQQHLDEERRVNEAHAAFTLAVINSHCDGSGDRVEILQAENDRLRHHLESVTQLLNALETGIESSEKQKSAYVSSLAETQEQICRLVGHSNNKQRIQYVGKLQRENRELKEEQAKMRAKADTSNRRVVQLEQQLRKYREQENRLDHTTSTIANVPSHSSNISSFPRMF</sequence>
<dbReference type="EnsemblMetazoa" id="XM_022793049">
    <property type="protein sequence ID" value="XP_022648784"/>
    <property type="gene ID" value="LOC111245133"/>
</dbReference>
<dbReference type="GO" id="GO:0007076">
    <property type="term" value="P:mitotic chromosome condensation"/>
    <property type="evidence" value="ECO:0007669"/>
    <property type="project" value="TreeGrafter"/>
</dbReference>
<feature type="coiled-coil region" evidence="4">
    <location>
        <begin position="755"/>
        <end position="846"/>
    </location>
</feature>
<dbReference type="OrthoDB" id="10255522at2759"/>
<feature type="coiled-coil region" evidence="4">
    <location>
        <begin position="185"/>
        <end position="226"/>
    </location>
</feature>
<dbReference type="GO" id="GO:0003682">
    <property type="term" value="F:chromatin binding"/>
    <property type="evidence" value="ECO:0007669"/>
    <property type="project" value="TreeGrafter"/>
</dbReference>
<dbReference type="EnsemblMetazoa" id="XM_022793053">
    <property type="protein sequence ID" value="XP_022648788"/>
    <property type="gene ID" value="LOC111245133"/>
</dbReference>
<dbReference type="Gene3D" id="1.10.287.1490">
    <property type="match status" value="1"/>
</dbReference>
<dbReference type="GO" id="GO:0000796">
    <property type="term" value="C:condensin complex"/>
    <property type="evidence" value="ECO:0007669"/>
    <property type="project" value="TreeGrafter"/>
</dbReference>
<evidence type="ECO:0000256" key="1">
    <source>
        <dbReference type="ARBA" id="ARBA00004186"/>
    </source>
</evidence>
<dbReference type="GeneID" id="111245133"/>
<dbReference type="OMA" id="RTMQDEY"/>